<feature type="compositionally biased region" description="Low complexity" evidence="1">
    <location>
        <begin position="276"/>
        <end position="290"/>
    </location>
</feature>
<reference evidence="3 4" key="1">
    <citation type="submission" date="2019-07" db="EMBL/GenBank/DDBJ databases">
        <authorList>
            <person name="Kim J."/>
        </authorList>
    </citation>
    <scope>NUCLEOTIDE SEQUENCE [LARGE SCALE GENOMIC DNA]</scope>
    <source>
        <strain evidence="3 4">N4</strain>
    </source>
</reference>
<feature type="compositionally biased region" description="Polar residues" evidence="1">
    <location>
        <begin position="261"/>
        <end position="275"/>
    </location>
</feature>
<dbReference type="InterPro" id="IPR036779">
    <property type="entry name" value="LysM_dom_sf"/>
</dbReference>
<dbReference type="Pfam" id="PF20918">
    <property type="entry name" value="SPOCS_spoVID-N"/>
    <property type="match status" value="1"/>
</dbReference>
<evidence type="ECO:0000313" key="3">
    <source>
        <dbReference type="EMBL" id="TVX87246.1"/>
    </source>
</evidence>
<name>A0A559IHU9_9BACL</name>
<sequence length="480" mass="53705">MYDETYGLRFDIYERVHLSDEVVGIDQLEEVELTPHIQIIPSGEQVTVRGSLLLSGAYVGITEGEHNQSLEHWIPVEITLPLSRVRSLEEIHVDIEHFDVDLLSTRSLNITGVLSLKGIYLDNQEVPAWQQEQFTVEYESTRKASDEPEWLRDYGQPTQQSQQDNNLTSDISSYNYDGGTAAISSYDSYEQDSATSAPLPYAESAVPVENHVQYPSQWIGDSSHNQAATNWAWSGQGDGIQADASAVQQREQPSELHPVTGTESTWTWDQSPWGNASTAAQAHAASQHEANNVSTDAAYAEEAAREQEAEQAALEDLIVSSGSEQPELHMSPQLDNEFEERDQVEAEEQLHSEKKEMKVAIGSSSPSSNGEVSQGLGFSKLLHSSKQARDKEREVEERQAREEAAQLAQKASDDVHWQSLFLNQLPDESSFRKVRLCIVQRQETLDSIAQRYQMNAREIALYNRLPEATVTEGQVIYIPS</sequence>
<dbReference type="EMBL" id="VNJK01000004">
    <property type="protein sequence ID" value="TVX87246.1"/>
    <property type="molecule type" value="Genomic_DNA"/>
</dbReference>
<dbReference type="SMART" id="SM00257">
    <property type="entry name" value="LysM"/>
    <property type="match status" value="1"/>
</dbReference>
<protein>
    <submittedName>
        <fullName evidence="3">LysM peptidoglycan-binding domain-containing protein</fullName>
    </submittedName>
</protein>
<accession>A0A559IHU9</accession>
<feature type="domain" description="LysM" evidence="2">
    <location>
        <begin position="436"/>
        <end position="479"/>
    </location>
</feature>
<evidence type="ECO:0000256" key="1">
    <source>
        <dbReference type="SAM" id="MobiDB-lite"/>
    </source>
</evidence>
<comment type="caution">
    <text evidence="3">The sequence shown here is derived from an EMBL/GenBank/DDBJ whole genome shotgun (WGS) entry which is preliminary data.</text>
</comment>
<dbReference type="CDD" id="cd00118">
    <property type="entry name" value="LysM"/>
    <property type="match status" value="1"/>
</dbReference>
<dbReference type="RefSeq" id="WP_144994144.1">
    <property type="nucleotide sequence ID" value="NZ_VNJK01000004.1"/>
</dbReference>
<feature type="region of interest" description="Disordered" evidence="1">
    <location>
        <begin position="152"/>
        <end position="172"/>
    </location>
</feature>
<dbReference type="OrthoDB" id="2966368at2"/>
<feature type="compositionally biased region" description="Basic and acidic residues" evidence="1">
    <location>
        <begin position="387"/>
        <end position="404"/>
    </location>
</feature>
<dbReference type="Pfam" id="PF01476">
    <property type="entry name" value="LysM"/>
    <property type="match status" value="1"/>
</dbReference>
<organism evidence="3 4">
    <name type="scientific">Paenibacillus agilis</name>
    <dbReference type="NCBI Taxonomy" id="3020863"/>
    <lineage>
        <taxon>Bacteria</taxon>
        <taxon>Bacillati</taxon>
        <taxon>Bacillota</taxon>
        <taxon>Bacilli</taxon>
        <taxon>Bacillales</taxon>
        <taxon>Paenibacillaceae</taxon>
        <taxon>Paenibacillus</taxon>
    </lineage>
</organism>
<proteinExistence type="predicted"/>
<dbReference type="InterPro" id="IPR018392">
    <property type="entry name" value="LysM"/>
</dbReference>
<feature type="compositionally biased region" description="Basic and acidic residues" evidence="1">
    <location>
        <begin position="341"/>
        <end position="358"/>
    </location>
</feature>
<gene>
    <name evidence="3" type="ORF">FPZ44_22460</name>
</gene>
<evidence type="ECO:0000313" key="4">
    <source>
        <dbReference type="Proteomes" id="UP000318102"/>
    </source>
</evidence>
<dbReference type="Gene3D" id="3.10.350.10">
    <property type="entry name" value="LysM domain"/>
    <property type="match status" value="1"/>
</dbReference>
<dbReference type="Proteomes" id="UP000318102">
    <property type="component" value="Unassembled WGS sequence"/>
</dbReference>
<feature type="region of interest" description="Disordered" evidence="1">
    <location>
        <begin position="236"/>
        <end position="292"/>
    </location>
</feature>
<keyword evidence="4" id="KW-1185">Reference proteome</keyword>
<feature type="region of interest" description="Disordered" evidence="1">
    <location>
        <begin position="339"/>
        <end position="407"/>
    </location>
</feature>
<dbReference type="InterPro" id="IPR048862">
    <property type="entry name" value="SPOCS_spoVID_N"/>
</dbReference>
<dbReference type="SUPFAM" id="SSF54106">
    <property type="entry name" value="LysM domain"/>
    <property type="match status" value="1"/>
</dbReference>
<feature type="compositionally biased region" description="Polar residues" evidence="1">
    <location>
        <begin position="156"/>
        <end position="172"/>
    </location>
</feature>
<dbReference type="AlphaFoldDB" id="A0A559IHU9"/>
<evidence type="ECO:0000259" key="2">
    <source>
        <dbReference type="SMART" id="SM00257"/>
    </source>
</evidence>